<dbReference type="OrthoDB" id="431715at2759"/>
<feature type="domain" description="U3 small nucleolar RNA-associated protein 15 C-terminal" evidence="9">
    <location>
        <begin position="350"/>
        <end position="495"/>
    </location>
</feature>
<evidence type="ECO:0000256" key="4">
    <source>
        <dbReference type="ARBA" id="ARBA00022574"/>
    </source>
</evidence>
<accession>A0A8B7ZZ20</accession>
<dbReference type="CDD" id="cd00200">
    <property type="entry name" value="WD40"/>
    <property type="match status" value="1"/>
</dbReference>
<dbReference type="GO" id="GO:0045943">
    <property type="term" value="P:positive regulation of transcription by RNA polymerase I"/>
    <property type="evidence" value="ECO:0007669"/>
    <property type="project" value="TreeGrafter"/>
</dbReference>
<keyword evidence="3" id="KW-0698">rRNA processing</keyword>
<dbReference type="Proteomes" id="UP000694845">
    <property type="component" value="Unplaced"/>
</dbReference>
<dbReference type="AlphaFoldDB" id="A0A8B7ZZ20"/>
<evidence type="ECO:0000259" key="9">
    <source>
        <dbReference type="Pfam" id="PF09384"/>
    </source>
</evidence>
<evidence type="ECO:0000256" key="3">
    <source>
        <dbReference type="ARBA" id="ARBA00022552"/>
    </source>
</evidence>
<dbReference type="InterPro" id="IPR015943">
    <property type="entry name" value="WD40/YVTN_repeat-like_dom_sf"/>
</dbReference>
<dbReference type="InterPro" id="IPR018983">
    <property type="entry name" value="U3_snoRNA-assocProt_15_C"/>
</dbReference>
<evidence type="ECO:0000313" key="12">
    <source>
        <dbReference type="RefSeq" id="XP_022110347.1"/>
    </source>
</evidence>
<evidence type="ECO:0000256" key="2">
    <source>
        <dbReference type="ARBA" id="ARBA00018260"/>
    </source>
</evidence>
<dbReference type="PANTHER" id="PTHR19924">
    <property type="entry name" value="UTP15 U3 SMALL NUCLEOLAR RNA-ASSOCIATED PROTEIN 15 FAMILY MEMBER"/>
    <property type="match status" value="1"/>
</dbReference>
<gene>
    <name evidence="11 12" type="primary">LOC110989939</name>
</gene>
<dbReference type="RefSeq" id="XP_022110347.1">
    <property type="nucleotide sequence ID" value="XM_022254655.1"/>
</dbReference>
<dbReference type="GO" id="GO:0006364">
    <property type="term" value="P:rRNA processing"/>
    <property type="evidence" value="ECO:0007669"/>
    <property type="project" value="UniProtKB-KW"/>
</dbReference>
<keyword evidence="4 8" id="KW-0853">WD repeat</keyword>
<organism evidence="10 12">
    <name type="scientific">Acanthaster planci</name>
    <name type="common">Crown-of-thorns starfish</name>
    <dbReference type="NCBI Taxonomy" id="133434"/>
    <lineage>
        <taxon>Eukaryota</taxon>
        <taxon>Metazoa</taxon>
        <taxon>Echinodermata</taxon>
        <taxon>Eleutherozoa</taxon>
        <taxon>Asterozoa</taxon>
        <taxon>Asteroidea</taxon>
        <taxon>Valvatacea</taxon>
        <taxon>Valvatida</taxon>
        <taxon>Acanthasteridae</taxon>
        <taxon>Acanthaster</taxon>
    </lineage>
</organism>
<keyword evidence="5" id="KW-0677">Repeat</keyword>
<reference evidence="11 12" key="1">
    <citation type="submission" date="2025-04" db="UniProtKB">
        <authorList>
            <consortium name="RefSeq"/>
        </authorList>
    </citation>
    <scope>IDENTIFICATION</scope>
</reference>
<evidence type="ECO:0000256" key="1">
    <source>
        <dbReference type="ARBA" id="ARBA00004604"/>
    </source>
</evidence>
<dbReference type="SMART" id="SM00320">
    <property type="entry name" value="WD40"/>
    <property type="match status" value="7"/>
</dbReference>
<dbReference type="Pfam" id="PF00400">
    <property type="entry name" value="WD40"/>
    <property type="match status" value="3"/>
</dbReference>
<dbReference type="CTD" id="84135"/>
<protein>
    <recommendedName>
        <fullName evidence="2">U3 small nucleolar RNA-associated protein 15 homolog</fullName>
    </recommendedName>
</protein>
<dbReference type="PANTHER" id="PTHR19924:SF26">
    <property type="entry name" value="U3 SMALL NUCLEOLAR RNA-ASSOCIATED PROTEIN 15 HOMOLOG"/>
    <property type="match status" value="1"/>
</dbReference>
<evidence type="ECO:0000256" key="5">
    <source>
        <dbReference type="ARBA" id="ARBA00022737"/>
    </source>
</evidence>
<dbReference type="SUPFAM" id="SSF50978">
    <property type="entry name" value="WD40 repeat-like"/>
    <property type="match status" value="1"/>
</dbReference>
<dbReference type="GeneID" id="110989939"/>
<dbReference type="RefSeq" id="XP_022110346.1">
    <property type="nucleotide sequence ID" value="XM_022254654.1"/>
</dbReference>
<keyword evidence="10" id="KW-1185">Reference proteome</keyword>
<dbReference type="Pfam" id="PF09384">
    <property type="entry name" value="UTP15_C"/>
    <property type="match status" value="1"/>
</dbReference>
<proteinExistence type="predicted"/>
<evidence type="ECO:0000256" key="8">
    <source>
        <dbReference type="PROSITE-ProRule" id="PRU00221"/>
    </source>
</evidence>
<dbReference type="PROSITE" id="PS50082">
    <property type="entry name" value="WD_REPEATS_2"/>
    <property type="match status" value="2"/>
</dbReference>
<feature type="repeat" description="WD" evidence="8">
    <location>
        <begin position="245"/>
        <end position="286"/>
    </location>
</feature>
<comment type="subcellular location">
    <subcellularLocation>
        <location evidence="1">Nucleus</location>
        <location evidence="1">Nucleolus</location>
    </subcellularLocation>
</comment>
<dbReference type="InterPro" id="IPR036322">
    <property type="entry name" value="WD40_repeat_dom_sf"/>
</dbReference>
<dbReference type="GO" id="GO:0005730">
    <property type="term" value="C:nucleolus"/>
    <property type="evidence" value="ECO:0007669"/>
    <property type="project" value="UniProtKB-SubCell"/>
</dbReference>
<comment type="function">
    <text evidence="7">Ribosome biogenesis factor. Involved in nucleolar processing of pre-18S ribosomal RNA. Required for optimal pre-ribosomal RNA transcription by RNA polymerase I. Part of the small subunit (SSU) processome, first precursor of the small eukaryotic ribosomal subunit. During the assembly of the SSU processome in the nucleolus, many ribosome biogenesis factors, an RNA chaperone and ribosomal proteins associate with the nascent pre-rRNA and work in concert to generate RNA folding, modifications, rearrangements and cleavage as well as targeted degradation of pre-ribosomal RNA by the RNA exosome.</text>
</comment>
<evidence type="ECO:0000313" key="10">
    <source>
        <dbReference type="Proteomes" id="UP000694845"/>
    </source>
</evidence>
<dbReference type="OMA" id="ATYQVVH"/>
<dbReference type="PROSITE" id="PS50294">
    <property type="entry name" value="WD_REPEATS_REGION"/>
    <property type="match status" value="1"/>
</dbReference>
<dbReference type="KEGG" id="aplc:110989939"/>
<keyword evidence="6" id="KW-0539">Nucleus</keyword>
<evidence type="ECO:0000256" key="6">
    <source>
        <dbReference type="ARBA" id="ARBA00023242"/>
    </source>
</evidence>
<dbReference type="Gene3D" id="2.130.10.10">
    <property type="entry name" value="YVTN repeat-like/Quinoprotein amine dehydrogenase"/>
    <property type="match status" value="2"/>
</dbReference>
<evidence type="ECO:0000313" key="11">
    <source>
        <dbReference type="RefSeq" id="XP_022110346.1"/>
    </source>
</evidence>
<feature type="repeat" description="WD" evidence="8">
    <location>
        <begin position="119"/>
        <end position="160"/>
    </location>
</feature>
<sequence>MASDYKKVVVRTVPRGDAEVSKETQFWKNFEFPVTVKEFGAVTCVDFNPQKPHQFAVTSSTRVQIFDPLTNQVEKTLSRFQDVAYSATYRADGKLLVAGGEEKSIRLFDVNGRAILRIFKGHSGPVHVTKFGTDNLHIMSCSDDKSVRCWDIPSEMETRRYDEHADYVRCGTVSTASKDIWLTGSYDHKVKLFDLRTQASVLTLDHGHPVESVLMFPGGGMFLSSGGNCVKVWDALAGGKLLAAVSNHHKTITSMCFNGARNRLLTASIDRHVKVYDVASYKLVASLDYPAPILSMGVSPTDSTVVVGMSSGLISIRHRKPEPGDAEKTKRKLKLSRVSHRYYDRGHKVYTAQKGDIVVKKDPRDFLQKYDTMLKRFEHSKALDAALKTSVRIKTPEVTVSVLQELVRRGVIKRALAGRDEKWLRIMIAFLKKHITNPNFAGTVIDITNMLLDIYTPVIGESEELVSHFRRLKITLDKELQYHRTLQEIKGMLDTVLAASQTVDHGTREDLAAANTEIPTERTERSGMAVPMES</sequence>
<dbReference type="InterPro" id="IPR001680">
    <property type="entry name" value="WD40_rpt"/>
</dbReference>
<name>A0A8B7ZZ20_ACAPL</name>
<evidence type="ECO:0000256" key="7">
    <source>
        <dbReference type="ARBA" id="ARBA00045437"/>
    </source>
</evidence>